<dbReference type="Gene3D" id="1.10.510.10">
    <property type="entry name" value="Transferase(Phosphotransferase) domain 1"/>
    <property type="match status" value="1"/>
</dbReference>
<keyword evidence="2 3" id="KW-0040">ANK repeat</keyword>
<dbReference type="GO" id="GO:0005737">
    <property type="term" value="C:cytoplasm"/>
    <property type="evidence" value="ECO:0007669"/>
    <property type="project" value="TreeGrafter"/>
</dbReference>
<feature type="compositionally biased region" description="Basic and acidic residues" evidence="4">
    <location>
        <begin position="397"/>
        <end position="417"/>
    </location>
</feature>
<evidence type="ECO:0000256" key="1">
    <source>
        <dbReference type="ARBA" id="ARBA00022737"/>
    </source>
</evidence>
<dbReference type="SMART" id="SM00248">
    <property type="entry name" value="ANK"/>
    <property type="match status" value="12"/>
</dbReference>
<dbReference type="GO" id="GO:0010564">
    <property type="term" value="P:regulation of cell cycle process"/>
    <property type="evidence" value="ECO:0007669"/>
    <property type="project" value="TreeGrafter"/>
</dbReference>
<comment type="caution">
    <text evidence="6">The sequence shown here is derived from an EMBL/GenBank/DDBJ whole genome shotgun (WGS) entry which is preliminary data.</text>
</comment>
<organism evidence="6">
    <name type="scientific">Lamprotornis superbus</name>
    <dbReference type="NCBI Taxonomy" id="245042"/>
    <lineage>
        <taxon>Eukaryota</taxon>
        <taxon>Metazoa</taxon>
        <taxon>Chordata</taxon>
        <taxon>Craniata</taxon>
        <taxon>Vertebrata</taxon>
        <taxon>Euteleostomi</taxon>
        <taxon>Archelosauria</taxon>
        <taxon>Archosauria</taxon>
        <taxon>Dinosauria</taxon>
        <taxon>Saurischia</taxon>
        <taxon>Theropoda</taxon>
        <taxon>Coelurosauria</taxon>
        <taxon>Aves</taxon>
        <taxon>Neognathae</taxon>
        <taxon>Neoaves</taxon>
        <taxon>Telluraves</taxon>
        <taxon>Australaves</taxon>
        <taxon>Passeriformes</taxon>
        <taxon>Sturnidae</taxon>
        <taxon>Lamprotornis</taxon>
    </lineage>
</organism>
<evidence type="ECO:0000313" key="7">
    <source>
        <dbReference type="EMBL" id="KAI1230721.1"/>
    </source>
</evidence>
<feature type="repeat" description="ANK" evidence="3">
    <location>
        <begin position="474"/>
        <end position="506"/>
    </location>
</feature>
<keyword evidence="6" id="KW-0808">Transferase</keyword>
<keyword evidence="1" id="KW-0677">Repeat</keyword>
<feature type="domain" description="Protein kinase" evidence="5">
    <location>
        <begin position="50"/>
        <end position="322"/>
    </location>
</feature>
<keyword evidence="8" id="KW-1185">Reference proteome</keyword>
<feature type="non-terminal residue" evidence="6">
    <location>
        <position position="1"/>
    </location>
</feature>
<evidence type="ECO:0000313" key="8">
    <source>
        <dbReference type="Proteomes" id="UP000618051"/>
    </source>
</evidence>
<feature type="repeat" description="ANK" evidence="3">
    <location>
        <begin position="507"/>
        <end position="539"/>
    </location>
</feature>
<feature type="non-terminal residue" evidence="6">
    <location>
        <position position="931"/>
    </location>
</feature>
<feature type="repeat" description="ANK" evidence="3">
    <location>
        <begin position="771"/>
        <end position="803"/>
    </location>
</feature>
<dbReference type="InterPro" id="IPR036770">
    <property type="entry name" value="Ankyrin_rpt-contain_sf"/>
</dbReference>
<dbReference type="OrthoDB" id="195446at2759"/>
<dbReference type="InterPro" id="IPR001245">
    <property type="entry name" value="Ser-Thr/Tyr_kinase_cat_dom"/>
</dbReference>
<dbReference type="EMBL" id="JADDUC020000029">
    <property type="protein sequence ID" value="KAI1230721.1"/>
    <property type="molecule type" value="Genomic_DNA"/>
</dbReference>
<feature type="region of interest" description="Disordered" evidence="4">
    <location>
        <begin position="381"/>
        <end position="436"/>
    </location>
</feature>
<dbReference type="PROSITE" id="PS50088">
    <property type="entry name" value="ANK_REPEAT"/>
    <property type="match status" value="11"/>
</dbReference>
<dbReference type="PRINTS" id="PR01415">
    <property type="entry name" value="ANKYRIN"/>
</dbReference>
<dbReference type="InterPro" id="IPR011009">
    <property type="entry name" value="Kinase-like_dom_sf"/>
</dbReference>
<feature type="region of interest" description="Disordered" evidence="4">
    <location>
        <begin position="1"/>
        <end position="23"/>
    </location>
</feature>
<sequence>VNPHLPRQGRAGGAAPVPAQLQGSSRSSASCAMGARQLGSLTVFSKDDFEDEWVRVASGGFGHVYQVKHRRWRTVYAVKCSPYLLQDSSTDRTSMNCLMEEASKMEKIKFQHIVTIYGVCNSPLGIVMEYMARGSLERILPTHRMSWQLKFRVIHEMGLAMNFLHSMSPPLLHLDLKPGNVLLDGNMHVKISDFGLSKWMEQSSRMQYIESSALRGTLSYIPPEMFLQNSKPPGIKYDVYSFGIVIWEVLMQKKPYTGANMMAIIVKVAAGKRPGLELVRDDWPGECHQMLDLMKRCWDQDPKQRPSFAAPCPRFNSSVPFLLSHIPSIPLPSLPTWVLPGSGAWHSLAQPSCSALADIPVETDVLLALIQSLVQDPENERLVRKMSHKPPISRSQQSDKEEFAFPRDTKSGGKEQQELPVPAPCREPGSHEEPQELGRENGLSLLHLMVLQGNVGKVRLLLGRRAGVNSAGGCGCTPLLLAVQRRLPDICGLLLEHGAHANAADEDGWTPLHFAAQHGDDRTVRLLLDHQARVNAQERDGWTPLHLAAQNNFENVARVLLSRQADSNMQEVDGKTALHVAACFGHVGLVKLLASQGAELERKQKNLRTPLHVAVERGKFRVVQYLLKNGISVNSLDQNHYSALHLAVVRGKYLICEKLIKYGANVELRTDKGWTPLHLASFKGHLEIIRLLKGSHARLDAKGSMDWTPLHLATRYGDEPVVSELLRCGADPNTAERSHWAPLHFAVLRGSFLSVINLLESRADVNARNKVGWTPLHLAVLKGNMAIIKTLLKAGALLDVEDITGCTALQLAVRHQRDNIITLLQGKEGSGSRAASRTLNDAKIARLTPARTDLENWCKMAPAQVGIESPSRISPRRAELPNVLLLLAEHGPVLLQGMLENATGHEPTQTLKSGREKSTAAMREGDKNREK</sequence>
<evidence type="ECO:0000256" key="4">
    <source>
        <dbReference type="SAM" id="MobiDB-lite"/>
    </source>
</evidence>
<dbReference type="InterPro" id="IPR000719">
    <property type="entry name" value="Prot_kinase_dom"/>
</dbReference>
<feature type="repeat" description="ANK" evidence="3">
    <location>
        <begin position="441"/>
        <end position="473"/>
    </location>
</feature>
<dbReference type="EMBL" id="JADDUC010000150">
    <property type="protein sequence ID" value="KAG0117039.1"/>
    <property type="molecule type" value="Genomic_DNA"/>
</dbReference>
<accession>A0A835NKX7</accession>
<feature type="repeat" description="ANK" evidence="3">
    <location>
        <begin position="738"/>
        <end position="770"/>
    </location>
</feature>
<dbReference type="SMART" id="SM00220">
    <property type="entry name" value="S_TKc"/>
    <property type="match status" value="1"/>
</dbReference>
<dbReference type="Proteomes" id="UP000618051">
    <property type="component" value="Unassembled WGS sequence"/>
</dbReference>
<feature type="region of interest" description="Disordered" evidence="4">
    <location>
        <begin position="904"/>
        <end position="931"/>
    </location>
</feature>
<feature type="repeat" description="ANK" evidence="3">
    <location>
        <begin position="540"/>
        <end position="572"/>
    </location>
</feature>
<dbReference type="PANTHER" id="PTHR24198:SF175">
    <property type="entry name" value="ANKYRIN REPEAT AND PROTEIN KINASE DOMAIN-CONTAINING PROTEIN 1"/>
    <property type="match status" value="1"/>
</dbReference>
<name>A0A835NKX7_9PASS</name>
<evidence type="ECO:0000259" key="5">
    <source>
        <dbReference type="PROSITE" id="PS50011"/>
    </source>
</evidence>
<feature type="repeat" description="ANK" evidence="3">
    <location>
        <begin position="705"/>
        <end position="737"/>
    </location>
</feature>
<proteinExistence type="predicted"/>
<reference evidence="6" key="1">
    <citation type="submission" date="2020-10" db="EMBL/GenBank/DDBJ databases">
        <title>Feather gene expression reveals the developmental basis of iridescence in African starlings.</title>
        <authorList>
            <person name="Rubenstein D.R."/>
        </authorList>
    </citation>
    <scope>NUCLEOTIDE SEQUENCE</scope>
    <source>
        <strain evidence="6">SS15</strain>
        <tissue evidence="6">Liver</tissue>
    </source>
</reference>
<dbReference type="Gene3D" id="1.25.40.20">
    <property type="entry name" value="Ankyrin repeat-containing domain"/>
    <property type="match status" value="6"/>
</dbReference>
<dbReference type="PANTHER" id="PTHR24198">
    <property type="entry name" value="ANKYRIN REPEAT AND PROTEIN KINASE DOMAIN-CONTAINING PROTEIN"/>
    <property type="match status" value="1"/>
</dbReference>
<evidence type="ECO:0000256" key="3">
    <source>
        <dbReference type="PROSITE-ProRule" id="PRU00023"/>
    </source>
</evidence>
<dbReference type="PROSITE" id="PS50011">
    <property type="entry name" value="PROTEIN_KINASE_DOM"/>
    <property type="match status" value="1"/>
</dbReference>
<evidence type="ECO:0000256" key="2">
    <source>
        <dbReference type="ARBA" id="ARBA00023043"/>
    </source>
</evidence>
<dbReference type="GO" id="GO:0004672">
    <property type="term" value="F:protein kinase activity"/>
    <property type="evidence" value="ECO:0007669"/>
    <property type="project" value="InterPro"/>
</dbReference>
<evidence type="ECO:0000313" key="6">
    <source>
        <dbReference type="EMBL" id="KAG0117039.1"/>
    </source>
</evidence>
<keyword evidence="6" id="KW-0418">Kinase</keyword>
<feature type="repeat" description="ANK" evidence="3">
    <location>
        <begin position="672"/>
        <end position="704"/>
    </location>
</feature>
<feature type="compositionally biased region" description="Basic and acidic residues" evidence="4">
    <location>
        <begin position="913"/>
        <end position="931"/>
    </location>
</feature>
<feature type="repeat" description="ANK" evidence="3">
    <location>
        <begin position="573"/>
        <end position="605"/>
    </location>
</feature>
<reference evidence="7 8" key="2">
    <citation type="journal article" date="2021" name="J. Hered.">
        <title>Feather Gene Expression Elucidates the Developmental Basis of Plumage Iridescence in African Starlings.</title>
        <authorList>
            <person name="Rubenstein D.R."/>
            <person name="Corvelo A."/>
            <person name="MacManes M.D."/>
            <person name="Maia R."/>
            <person name="Narzisi G."/>
            <person name="Rousaki A."/>
            <person name="Vandenabeele P."/>
            <person name="Shawkey M.D."/>
            <person name="Solomon J."/>
        </authorList>
    </citation>
    <scope>NUCLEOTIDE SEQUENCE [LARGE SCALE GENOMIC DNA]</scope>
    <source>
        <strain evidence="7">SS15</strain>
    </source>
</reference>
<dbReference type="AlphaFoldDB" id="A0A835NKX7"/>
<dbReference type="InterPro" id="IPR008271">
    <property type="entry name" value="Ser/Thr_kinase_AS"/>
</dbReference>
<dbReference type="SUPFAM" id="SSF48403">
    <property type="entry name" value="Ankyrin repeat"/>
    <property type="match status" value="1"/>
</dbReference>
<dbReference type="PROSITE" id="PS00108">
    <property type="entry name" value="PROTEIN_KINASE_ST"/>
    <property type="match status" value="1"/>
</dbReference>
<feature type="repeat" description="ANK" evidence="3">
    <location>
        <begin position="606"/>
        <end position="638"/>
    </location>
</feature>
<gene>
    <name evidence="7" type="ORF">IHE44_0008599</name>
    <name evidence="6" type="ORF">IHE44_003092</name>
</gene>
<dbReference type="SUPFAM" id="SSF56112">
    <property type="entry name" value="Protein kinase-like (PK-like)"/>
    <property type="match status" value="1"/>
</dbReference>
<protein>
    <submittedName>
        <fullName evidence="6">Ankyrin repeat and protein kinase domain-containing protein 1</fullName>
    </submittedName>
</protein>
<dbReference type="GO" id="GO:0005524">
    <property type="term" value="F:ATP binding"/>
    <property type="evidence" value="ECO:0007669"/>
    <property type="project" value="InterPro"/>
</dbReference>
<dbReference type="PROSITE" id="PS50297">
    <property type="entry name" value="ANK_REP_REGION"/>
    <property type="match status" value="9"/>
</dbReference>
<dbReference type="Pfam" id="PF12796">
    <property type="entry name" value="Ank_2"/>
    <property type="match status" value="3"/>
</dbReference>
<dbReference type="Pfam" id="PF13637">
    <property type="entry name" value="Ank_4"/>
    <property type="match status" value="1"/>
</dbReference>
<feature type="repeat" description="ANK" evidence="3">
    <location>
        <begin position="639"/>
        <end position="671"/>
    </location>
</feature>
<reference evidence="7" key="3">
    <citation type="submission" date="2022-01" db="EMBL/GenBank/DDBJ databases">
        <authorList>
            <person name="Rubenstein D.R."/>
        </authorList>
    </citation>
    <scope>NUCLEOTIDE SEQUENCE</scope>
    <source>
        <strain evidence="7">SS15</strain>
        <tissue evidence="7">Liver</tissue>
    </source>
</reference>
<dbReference type="InterPro" id="IPR002110">
    <property type="entry name" value="Ankyrin_rpt"/>
</dbReference>
<dbReference type="Pfam" id="PF07714">
    <property type="entry name" value="PK_Tyr_Ser-Thr"/>
    <property type="match status" value="1"/>
</dbReference>